<dbReference type="PANTHER" id="PTHR34285:SF6">
    <property type="entry name" value="TRANSMEMBRANE PROTEIN"/>
    <property type="match status" value="1"/>
</dbReference>
<dbReference type="Gramene" id="PSR91654">
    <property type="protein sequence ID" value="PSR91654"/>
    <property type="gene ID" value="CEY00_Acc28985"/>
</dbReference>
<proteinExistence type="predicted"/>
<protein>
    <submittedName>
        <fullName evidence="2">Hsp90 co-chaperone Cdc37, N-terminally processed like</fullName>
    </submittedName>
</protein>
<evidence type="ECO:0000256" key="1">
    <source>
        <dbReference type="SAM" id="MobiDB-lite"/>
    </source>
</evidence>
<reference evidence="3" key="2">
    <citation type="journal article" date="2018" name="BMC Genomics">
        <title>A manually annotated Actinidia chinensis var. chinensis (kiwifruit) genome highlights the challenges associated with draft genomes and gene prediction in plants.</title>
        <authorList>
            <person name="Pilkington S.M."/>
            <person name="Crowhurst R."/>
            <person name="Hilario E."/>
            <person name="Nardozza S."/>
            <person name="Fraser L."/>
            <person name="Peng Y."/>
            <person name="Gunaseelan K."/>
            <person name="Simpson R."/>
            <person name="Tahir J."/>
            <person name="Deroles S.C."/>
            <person name="Templeton K."/>
            <person name="Luo Z."/>
            <person name="Davy M."/>
            <person name="Cheng C."/>
            <person name="McNeilage M."/>
            <person name="Scaglione D."/>
            <person name="Liu Y."/>
            <person name="Zhang Q."/>
            <person name="Datson P."/>
            <person name="De Silva N."/>
            <person name="Gardiner S.E."/>
            <person name="Bassett H."/>
            <person name="Chagne D."/>
            <person name="McCallum J."/>
            <person name="Dzierzon H."/>
            <person name="Deng C."/>
            <person name="Wang Y.Y."/>
            <person name="Barron L."/>
            <person name="Manako K."/>
            <person name="Bowen J."/>
            <person name="Foster T.M."/>
            <person name="Erridge Z.A."/>
            <person name="Tiffin H."/>
            <person name="Waite C.N."/>
            <person name="Davies K.M."/>
            <person name="Grierson E.P."/>
            <person name="Laing W.A."/>
            <person name="Kirk R."/>
            <person name="Chen X."/>
            <person name="Wood M."/>
            <person name="Montefiori M."/>
            <person name="Brummell D.A."/>
            <person name="Schwinn K.E."/>
            <person name="Catanach A."/>
            <person name="Fullerton C."/>
            <person name="Li D."/>
            <person name="Meiyalaghan S."/>
            <person name="Nieuwenhuizen N."/>
            <person name="Read N."/>
            <person name="Prakash R."/>
            <person name="Hunter D."/>
            <person name="Zhang H."/>
            <person name="McKenzie M."/>
            <person name="Knabel M."/>
            <person name="Harris A."/>
            <person name="Allan A.C."/>
            <person name="Gleave A."/>
            <person name="Chen A."/>
            <person name="Janssen B.J."/>
            <person name="Plunkett B."/>
            <person name="Ampomah-Dwamena C."/>
            <person name="Voogd C."/>
            <person name="Leif D."/>
            <person name="Lafferty D."/>
            <person name="Souleyre E.J.F."/>
            <person name="Varkonyi-Gasic E."/>
            <person name="Gambi F."/>
            <person name="Hanley J."/>
            <person name="Yao J.L."/>
            <person name="Cheung J."/>
            <person name="David K.M."/>
            <person name="Warren B."/>
            <person name="Marsh K."/>
            <person name="Snowden K.C."/>
            <person name="Lin-Wang K."/>
            <person name="Brian L."/>
            <person name="Martinez-Sanchez M."/>
            <person name="Wang M."/>
            <person name="Ileperuma N."/>
            <person name="Macnee N."/>
            <person name="Campin R."/>
            <person name="McAtee P."/>
            <person name="Drummond R.S.M."/>
            <person name="Espley R.V."/>
            <person name="Ireland H.S."/>
            <person name="Wu R."/>
            <person name="Atkinson R.G."/>
            <person name="Karunairetnam S."/>
            <person name="Bulley S."/>
            <person name="Chunkath S."/>
            <person name="Hanley Z."/>
            <person name="Storey R."/>
            <person name="Thrimawithana A.H."/>
            <person name="Thomson S."/>
            <person name="David C."/>
            <person name="Testolin R."/>
            <person name="Huang H."/>
            <person name="Hellens R.P."/>
            <person name="Schaffer R.J."/>
        </authorList>
    </citation>
    <scope>NUCLEOTIDE SEQUENCE [LARGE SCALE GENOMIC DNA]</scope>
    <source>
        <strain evidence="3">cv. Red5</strain>
    </source>
</reference>
<dbReference type="EMBL" id="NKQK01000025">
    <property type="protein sequence ID" value="PSR91654.1"/>
    <property type="molecule type" value="Genomic_DNA"/>
</dbReference>
<feature type="compositionally biased region" description="Low complexity" evidence="1">
    <location>
        <begin position="8"/>
        <end position="23"/>
    </location>
</feature>
<reference evidence="2 3" key="1">
    <citation type="submission" date="2017-07" db="EMBL/GenBank/DDBJ databases">
        <title>An improved, manually edited Actinidia chinensis var. chinensis (kiwifruit) genome highlights the challenges associated with draft genomes and gene prediction in plants.</title>
        <authorList>
            <person name="Pilkington S."/>
            <person name="Crowhurst R."/>
            <person name="Hilario E."/>
            <person name="Nardozza S."/>
            <person name="Fraser L."/>
            <person name="Peng Y."/>
            <person name="Gunaseelan K."/>
            <person name="Simpson R."/>
            <person name="Tahir J."/>
            <person name="Deroles S."/>
            <person name="Templeton K."/>
            <person name="Luo Z."/>
            <person name="Davy M."/>
            <person name="Cheng C."/>
            <person name="Mcneilage M."/>
            <person name="Scaglione D."/>
            <person name="Liu Y."/>
            <person name="Zhang Q."/>
            <person name="Datson P."/>
            <person name="De Silva N."/>
            <person name="Gardiner S."/>
            <person name="Bassett H."/>
            <person name="Chagne D."/>
            <person name="Mccallum J."/>
            <person name="Dzierzon H."/>
            <person name="Deng C."/>
            <person name="Wang Y.-Y."/>
            <person name="Barron N."/>
            <person name="Manako K."/>
            <person name="Bowen J."/>
            <person name="Foster T."/>
            <person name="Erridge Z."/>
            <person name="Tiffin H."/>
            <person name="Waite C."/>
            <person name="Davies K."/>
            <person name="Grierson E."/>
            <person name="Laing W."/>
            <person name="Kirk R."/>
            <person name="Chen X."/>
            <person name="Wood M."/>
            <person name="Montefiori M."/>
            <person name="Brummell D."/>
            <person name="Schwinn K."/>
            <person name="Catanach A."/>
            <person name="Fullerton C."/>
            <person name="Li D."/>
            <person name="Meiyalaghan S."/>
            <person name="Nieuwenhuizen N."/>
            <person name="Read N."/>
            <person name="Prakash R."/>
            <person name="Hunter D."/>
            <person name="Zhang H."/>
            <person name="Mckenzie M."/>
            <person name="Knabel M."/>
            <person name="Harris A."/>
            <person name="Allan A."/>
            <person name="Chen A."/>
            <person name="Janssen B."/>
            <person name="Plunkett B."/>
            <person name="Dwamena C."/>
            <person name="Voogd C."/>
            <person name="Leif D."/>
            <person name="Lafferty D."/>
            <person name="Souleyre E."/>
            <person name="Varkonyi-Gasic E."/>
            <person name="Gambi F."/>
            <person name="Hanley J."/>
            <person name="Yao J.-L."/>
            <person name="Cheung J."/>
            <person name="David K."/>
            <person name="Warren B."/>
            <person name="Marsh K."/>
            <person name="Snowden K."/>
            <person name="Lin-Wang K."/>
            <person name="Brian L."/>
            <person name="Martinez-Sanchez M."/>
            <person name="Wang M."/>
            <person name="Ileperuma N."/>
            <person name="Macnee N."/>
            <person name="Campin R."/>
            <person name="Mcatee P."/>
            <person name="Drummond R."/>
            <person name="Espley R."/>
            <person name="Ireland H."/>
            <person name="Wu R."/>
            <person name="Atkinson R."/>
            <person name="Karunairetnam S."/>
            <person name="Bulley S."/>
            <person name="Chunkath S."/>
            <person name="Hanley Z."/>
            <person name="Storey R."/>
            <person name="Thrimawithana A."/>
            <person name="Thomson S."/>
            <person name="David C."/>
            <person name="Testolin R."/>
        </authorList>
    </citation>
    <scope>NUCLEOTIDE SEQUENCE [LARGE SCALE GENOMIC DNA]</scope>
    <source>
        <strain evidence="3">cv. Red5</strain>
        <tissue evidence="2">Young leaf</tissue>
    </source>
</reference>
<accession>A0A2R6PIF2</accession>
<feature type="compositionally biased region" description="Basic and acidic residues" evidence="1">
    <location>
        <begin position="309"/>
        <end position="321"/>
    </location>
</feature>
<dbReference type="InParanoid" id="A0A2R6PIF2"/>
<dbReference type="PANTHER" id="PTHR34285">
    <property type="entry name" value="OS08G0510800 PROTEIN"/>
    <property type="match status" value="1"/>
</dbReference>
<dbReference type="OrthoDB" id="693868at2759"/>
<evidence type="ECO:0000313" key="2">
    <source>
        <dbReference type="EMBL" id="PSR91654.1"/>
    </source>
</evidence>
<organism evidence="2 3">
    <name type="scientific">Actinidia chinensis var. chinensis</name>
    <name type="common">Chinese soft-hair kiwi</name>
    <dbReference type="NCBI Taxonomy" id="1590841"/>
    <lineage>
        <taxon>Eukaryota</taxon>
        <taxon>Viridiplantae</taxon>
        <taxon>Streptophyta</taxon>
        <taxon>Embryophyta</taxon>
        <taxon>Tracheophyta</taxon>
        <taxon>Spermatophyta</taxon>
        <taxon>Magnoliopsida</taxon>
        <taxon>eudicotyledons</taxon>
        <taxon>Gunneridae</taxon>
        <taxon>Pentapetalae</taxon>
        <taxon>asterids</taxon>
        <taxon>Ericales</taxon>
        <taxon>Actinidiaceae</taxon>
        <taxon>Actinidia</taxon>
    </lineage>
</organism>
<gene>
    <name evidence="2" type="ORF">CEY00_Acc28985</name>
</gene>
<dbReference type="OMA" id="SGGFEQW"/>
<comment type="caution">
    <text evidence="2">The sequence shown here is derived from an EMBL/GenBank/DDBJ whole genome shotgun (WGS) entry which is preliminary data.</text>
</comment>
<evidence type="ECO:0000313" key="3">
    <source>
        <dbReference type="Proteomes" id="UP000241394"/>
    </source>
</evidence>
<feature type="region of interest" description="Disordered" evidence="1">
    <location>
        <begin position="303"/>
        <end position="342"/>
    </location>
</feature>
<name>A0A2R6PIF2_ACTCC</name>
<dbReference type="AlphaFoldDB" id="A0A2R6PIF2"/>
<dbReference type="Proteomes" id="UP000241394">
    <property type="component" value="Chromosome LG25"/>
</dbReference>
<sequence>MKVSLKVQDQPPNQQPHNHNHRQPPLLLRAKLPITVFGLPFLSVAAATDPSDLSLSLRTNFLSGPSLKLTYTPATTSATAATWSPLTVTLRSGVGLFGSPKNSPLVISAHFSLSPQNPNPTPTFSLQIKPRFGDFSLLKTARSSPPNPRKPNGEVLGFVPLERPLPWKDLNLDSNYKDSLLSGIFVTAKTTLPVTKTVVVNCRWGVNFPADIRKKMPFLTVNKIGIERVYDVKEVEVKKSEGNVGDLELMKGLCISVRREVEVLHKENREMKQKLEEMRFGKYDDGGGKKVVAVPVSENGSEFEQWRSGSREEPVRREAKKSVNRASDLESELQRAIKAAST</sequence>
<keyword evidence="3" id="KW-1185">Reference proteome</keyword>
<feature type="region of interest" description="Disordered" evidence="1">
    <location>
        <begin position="1"/>
        <end position="23"/>
    </location>
</feature>
<dbReference type="STRING" id="1590841.A0A2R6PIF2"/>